<gene>
    <name evidence="1" type="ORF">BpHYR1_025047</name>
</gene>
<dbReference type="AlphaFoldDB" id="A0A3M7QIE6"/>
<evidence type="ECO:0000313" key="1">
    <source>
        <dbReference type="EMBL" id="RNA11206.1"/>
    </source>
</evidence>
<name>A0A3M7QIE6_BRAPC</name>
<comment type="caution">
    <text evidence="1">The sequence shown here is derived from an EMBL/GenBank/DDBJ whole genome shotgun (WGS) entry which is preliminary data.</text>
</comment>
<keyword evidence="2" id="KW-1185">Reference proteome</keyword>
<protein>
    <submittedName>
        <fullName evidence="1">Uncharacterized protein</fullName>
    </submittedName>
</protein>
<proteinExistence type="predicted"/>
<reference evidence="1 2" key="1">
    <citation type="journal article" date="2018" name="Sci. Rep.">
        <title>Genomic signatures of local adaptation to the degree of environmental predictability in rotifers.</title>
        <authorList>
            <person name="Franch-Gras L."/>
            <person name="Hahn C."/>
            <person name="Garcia-Roger E.M."/>
            <person name="Carmona M.J."/>
            <person name="Serra M."/>
            <person name="Gomez A."/>
        </authorList>
    </citation>
    <scope>NUCLEOTIDE SEQUENCE [LARGE SCALE GENOMIC DNA]</scope>
    <source>
        <strain evidence="1">HYR1</strain>
    </source>
</reference>
<dbReference type="Proteomes" id="UP000276133">
    <property type="component" value="Unassembled WGS sequence"/>
</dbReference>
<accession>A0A3M7QIE6</accession>
<evidence type="ECO:0000313" key="2">
    <source>
        <dbReference type="Proteomes" id="UP000276133"/>
    </source>
</evidence>
<dbReference type="EMBL" id="REGN01006020">
    <property type="protein sequence ID" value="RNA11206.1"/>
    <property type="molecule type" value="Genomic_DNA"/>
</dbReference>
<sequence length="61" mass="7230">MFHPTEFDKKSIVKKRILMQAYTKIHISLLNIIVGFTLTHRCRSKSALIEKFRIQIERVSN</sequence>
<organism evidence="1 2">
    <name type="scientific">Brachionus plicatilis</name>
    <name type="common">Marine rotifer</name>
    <name type="synonym">Brachionus muelleri</name>
    <dbReference type="NCBI Taxonomy" id="10195"/>
    <lineage>
        <taxon>Eukaryota</taxon>
        <taxon>Metazoa</taxon>
        <taxon>Spiralia</taxon>
        <taxon>Gnathifera</taxon>
        <taxon>Rotifera</taxon>
        <taxon>Eurotatoria</taxon>
        <taxon>Monogononta</taxon>
        <taxon>Pseudotrocha</taxon>
        <taxon>Ploima</taxon>
        <taxon>Brachionidae</taxon>
        <taxon>Brachionus</taxon>
    </lineage>
</organism>